<sequence length="117" mass="13812">MGKFMATVRRQRSSLFWVANQLELLPDFGADKADHFSNHDDTVDFNMELYEEDDFLEFRDELNDCDVWFGHEEVNSQEIEKAQIIAFMEKELSDTLDLTKRELVHKETVTRIVGDHK</sequence>
<keyword evidence="2" id="KW-1185">Reference proteome</keyword>
<dbReference type="AlphaFoldDB" id="A0A420HB24"/>
<evidence type="ECO:0000313" key="2">
    <source>
        <dbReference type="Proteomes" id="UP000286134"/>
    </source>
</evidence>
<dbReference type="EMBL" id="MCFK01009624">
    <property type="protein sequence ID" value="RKF54615.1"/>
    <property type="molecule type" value="Genomic_DNA"/>
</dbReference>
<comment type="caution">
    <text evidence="1">The sequence shown here is derived from an EMBL/GenBank/DDBJ whole genome shotgun (WGS) entry which is preliminary data.</text>
</comment>
<proteinExistence type="predicted"/>
<name>A0A420HB24_9PEZI</name>
<organism evidence="1 2">
    <name type="scientific">Erysiphe neolycopersici</name>
    <dbReference type="NCBI Taxonomy" id="212602"/>
    <lineage>
        <taxon>Eukaryota</taxon>
        <taxon>Fungi</taxon>
        <taxon>Dikarya</taxon>
        <taxon>Ascomycota</taxon>
        <taxon>Pezizomycotina</taxon>
        <taxon>Leotiomycetes</taxon>
        <taxon>Erysiphales</taxon>
        <taxon>Erysiphaceae</taxon>
        <taxon>Erysiphe</taxon>
    </lineage>
</organism>
<dbReference type="Proteomes" id="UP000286134">
    <property type="component" value="Unassembled WGS sequence"/>
</dbReference>
<gene>
    <name evidence="1" type="ORF">OnM2_096046</name>
</gene>
<reference evidence="1 2" key="1">
    <citation type="journal article" date="2018" name="BMC Genomics">
        <title>Comparative genome analyses reveal sequence features reflecting distinct modes of host-adaptation between dicot and monocot powdery mildew.</title>
        <authorList>
            <person name="Wu Y."/>
            <person name="Ma X."/>
            <person name="Pan Z."/>
            <person name="Kale S.D."/>
            <person name="Song Y."/>
            <person name="King H."/>
            <person name="Zhang Q."/>
            <person name="Presley C."/>
            <person name="Deng X."/>
            <person name="Wei C.I."/>
            <person name="Xiao S."/>
        </authorList>
    </citation>
    <scope>NUCLEOTIDE SEQUENCE [LARGE SCALE GENOMIC DNA]</scope>
    <source>
        <strain evidence="1">UMSG2</strain>
    </source>
</reference>
<protein>
    <submittedName>
        <fullName evidence="1">Uncharacterized protein</fullName>
    </submittedName>
</protein>
<evidence type="ECO:0000313" key="1">
    <source>
        <dbReference type="EMBL" id="RKF54615.1"/>
    </source>
</evidence>
<accession>A0A420HB24</accession>